<feature type="transmembrane region" description="Helical" evidence="8">
    <location>
        <begin position="36"/>
        <end position="60"/>
    </location>
</feature>
<feature type="transmembrane region" description="Helical" evidence="8">
    <location>
        <begin position="67"/>
        <end position="91"/>
    </location>
</feature>
<dbReference type="AlphaFoldDB" id="A0AAD9KFJ4"/>
<evidence type="ECO:0000256" key="2">
    <source>
        <dbReference type="ARBA" id="ARBA00004496"/>
    </source>
</evidence>
<dbReference type="Proteomes" id="UP001208570">
    <property type="component" value="Unassembled WGS sequence"/>
</dbReference>
<keyword evidence="6 8" id="KW-0472">Membrane</keyword>
<evidence type="ECO:0000256" key="8">
    <source>
        <dbReference type="SAM" id="Phobius"/>
    </source>
</evidence>
<keyword evidence="11" id="KW-1185">Reference proteome</keyword>
<feature type="chain" id="PRO_5042184369" description="Transmembrane protein 196" evidence="9">
    <location>
        <begin position="20"/>
        <end position="187"/>
    </location>
</feature>
<keyword evidence="9" id="KW-0732">Signal</keyword>
<evidence type="ECO:0000256" key="7">
    <source>
        <dbReference type="ARBA" id="ARBA00044525"/>
    </source>
</evidence>
<reference evidence="10" key="1">
    <citation type="journal article" date="2023" name="Mol. Biol. Evol.">
        <title>Third-Generation Sequencing Reveals the Adaptive Role of the Epigenome in Three Deep-Sea Polychaetes.</title>
        <authorList>
            <person name="Perez M."/>
            <person name="Aroh O."/>
            <person name="Sun Y."/>
            <person name="Lan Y."/>
            <person name="Juniper S.K."/>
            <person name="Young C.R."/>
            <person name="Angers B."/>
            <person name="Qian P.Y."/>
        </authorList>
    </citation>
    <scope>NUCLEOTIDE SEQUENCE</scope>
    <source>
        <strain evidence="10">P08H-3</strain>
    </source>
</reference>
<evidence type="ECO:0000313" key="11">
    <source>
        <dbReference type="Proteomes" id="UP001208570"/>
    </source>
</evidence>
<dbReference type="PANTHER" id="PTHR28681:SF1">
    <property type="entry name" value="TRANSMEMBRANE PROTEIN 196"/>
    <property type="match status" value="1"/>
</dbReference>
<protein>
    <recommendedName>
        <fullName evidence="7">Transmembrane protein 196</fullName>
    </recommendedName>
</protein>
<organism evidence="10 11">
    <name type="scientific">Paralvinella palmiformis</name>
    <dbReference type="NCBI Taxonomy" id="53620"/>
    <lineage>
        <taxon>Eukaryota</taxon>
        <taxon>Metazoa</taxon>
        <taxon>Spiralia</taxon>
        <taxon>Lophotrochozoa</taxon>
        <taxon>Annelida</taxon>
        <taxon>Polychaeta</taxon>
        <taxon>Sedentaria</taxon>
        <taxon>Canalipalpata</taxon>
        <taxon>Terebellida</taxon>
        <taxon>Terebelliformia</taxon>
        <taxon>Alvinellidae</taxon>
        <taxon>Paralvinella</taxon>
    </lineage>
</organism>
<dbReference type="PANTHER" id="PTHR28681">
    <property type="entry name" value="TRANSMEMBRANE PROTEIN 196"/>
    <property type="match status" value="1"/>
</dbReference>
<dbReference type="InterPro" id="IPR037661">
    <property type="entry name" value="TMEM196"/>
</dbReference>
<accession>A0AAD9KFJ4</accession>
<dbReference type="Pfam" id="PF04103">
    <property type="entry name" value="CD20"/>
    <property type="match status" value="1"/>
</dbReference>
<dbReference type="InterPro" id="IPR007237">
    <property type="entry name" value="CD20-like"/>
</dbReference>
<evidence type="ECO:0000256" key="6">
    <source>
        <dbReference type="ARBA" id="ARBA00023136"/>
    </source>
</evidence>
<proteinExistence type="predicted"/>
<dbReference type="GO" id="GO:0005737">
    <property type="term" value="C:cytoplasm"/>
    <property type="evidence" value="ECO:0007669"/>
    <property type="project" value="UniProtKB-SubCell"/>
</dbReference>
<evidence type="ECO:0000256" key="1">
    <source>
        <dbReference type="ARBA" id="ARBA00004141"/>
    </source>
</evidence>
<evidence type="ECO:0000256" key="3">
    <source>
        <dbReference type="ARBA" id="ARBA00022490"/>
    </source>
</evidence>
<evidence type="ECO:0000256" key="5">
    <source>
        <dbReference type="ARBA" id="ARBA00022989"/>
    </source>
</evidence>
<sequence>MWIVAIAILILSIFHLSLGLISVCVGVISSIRAEVWLAHSVSPIWSGGFFVITGILGFACATRKTTYLIMCFTAFNVVSVVTAIVSIQLLRLGLVNHTTDGHTFQKEYKDVLIVLALYAAGCECLVCIVSSIVSCRLAKIVKRELAKKREETFHVQIVGNKDILVISRAIGAPPGEEKREKVLGVAL</sequence>
<comment type="caution">
    <text evidence="10">The sequence shown here is derived from an EMBL/GenBank/DDBJ whole genome shotgun (WGS) entry which is preliminary data.</text>
</comment>
<evidence type="ECO:0000256" key="9">
    <source>
        <dbReference type="SAM" id="SignalP"/>
    </source>
</evidence>
<keyword evidence="5 8" id="KW-1133">Transmembrane helix</keyword>
<dbReference type="EMBL" id="JAODUP010000003">
    <property type="protein sequence ID" value="KAK2170271.1"/>
    <property type="molecule type" value="Genomic_DNA"/>
</dbReference>
<dbReference type="GO" id="GO:0016020">
    <property type="term" value="C:membrane"/>
    <property type="evidence" value="ECO:0007669"/>
    <property type="project" value="UniProtKB-SubCell"/>
</dbReference>
<keyword evidence="3" id="KW-0963">Cytoplasm</keyword>
<evidence type="ECO:0000313" key="10">
    <source>
        <dbReference type="EMBL" id="KAK2170271.1"/>
    </source>
</evidence>
<gene>
    <name evidence="10" type="ORF">LSH36_3g01003</name>
</gene>
<comment type="subcellular location">
    <subcellularLocation>
        <location evidence="2">Cytoplasm</location>
    </subcellularLocation>
    <subcellularLocation>
        <location evidence="1">Membrane</location>
        <topology evidence="1">Multi-pass membrane protein</topology>
    </subcellularLocation>
</comment>
<feature type="signal peptide" evidence="9">
    <location>
        <begin position="1"/>
        <end position="19"/>
    </location>
</feature>
<evidence type="ECO:0000256" key="4">
    <source>
        <dbReference type="ARBA" id="ARBA00022692"/>
    </source>
</evidence>
<feature type="transmembrane region" description="Helical" evidence="8">
    <location>
        <begin position="111"/>
        <end position="138"/>
    </location>
</feature>
<keyword evidence="4 8" id="KW-0812">Transmembrane</keyword>
<name>A0AAD9KFJ4_9ANNE</name>